<gene>
    <name evidence="2" type="ORF">GKE01_24945</name>
</gene>
<dbReference type="InterPro" id="IPR040824">
    <property type="entry name" value="LPD3"/>
</dbReference>
<dbReference type="AlphaFoldDB" id="A0A6G1ZLC8"/>
<dbReference type="EMBL" id="WKLP01000060">
    <property type="protein sequence ID" value="MRY14680.1"/>
    <property type="molecule type" value="Genomic_DNA"/>
</dbReference>
<dbReference type="Pfam" id="PF18798">
    <property type="entry name" value="LPD3"/>
    <property type="match status" value="1"/>
</dbReference>
<protein>
    <recommendedName>
        <fullName evidence="1">Large polyvalent protein-associated domain-containing protein</fullName>
    </recommendedName>
</protein>
<evidence type="ECO:0000259" key="1">
    <source>
        <dbReference type="Pfam" id="PF18798"/>
    </source>
</evidence>
<evidence type="ECO:0000313" key="2">
    <source>
        <dbReference type="EMBL" id="MRY14680.1"/>
    </source>
</evidence>
<dbReference type="RefSeq" id="WP_010803622.1">
    <property type="nucleotide sequence ID" value="NZ_CAJSYT010000001.1"/>
</dbReference>
<organism evidence="2">
    <name type="scientific">Parabacteroides goldsteinii</name>
    <dbReference type="NCBI Taxonomy" id="328812"/>
    <lineage>
        <taxon>Bacteria</taxon>
        <taxon>Pseudomonadati</taxon>
        <taxon>Bacteroidota</taxon>
        <taxon>Bacteroidia</taxon>
        <taxon>Bacteroidales</taxon>
        <taxon>Tannerellaceae</taxon>
        <taxon>Parabacteroides</taxon>
    </lineage>
</organism>
<name>A0A6G1ZLC8_9BACT</name>
<accession>A0A6G1ZLC8</accession>
<reference evidence="2" key="1">
    <citation type="journal article" date="2019" name="Nat. Med.">
        <title>A library of human gut bacterial isolates paired with longitudinal multiomics data enables mechanistic microbiome research.</title>
        <authorList>
            <person name="Poyet M."/>
            <person name="Groussin M."/>
            <person name="Gibbons S.M."/>
            <person name="Avila-Pacheco J."/>
            <person name="Jiang X."/>
            <person name="Kearney S.M."/>
            <person name="Perrotta A.R."/>
            <person name="Berdy B."/>
            <person name="Zhao S."/>
            <person name="Lieberman T.D."/>
            <person name="Swanson P.K."/>
            <person name="Smith M."/>
            <person name="Roesemann S."/>
            <person name="Alexander J.E."/>
            <person name="Rich S.A."/>
            <person name="Livny J."/>
            <person name="Vlamakis H."/>
            <person name="Clish C."/>
            <person name="Bullock K."/>
            <person name="Deik A."/>
            <person name="Scott J."/>
            <person name="Pierce K.A."/>
            <person name="Xavier R.J."/>
            <person name="Alm E.J."/>
        </authorList>
    </citation>
    <scope>NUCLEOTIDE SEQUENCE</scope>
    <source>
        <strain evidence="2">BIOML-A4</strain>
    </source>
</reference>
<feature type="domain" description="Large polyvalent protein-associated" evidence="1">
    <location>
        <begin position="353"/>
        <end position="459"/>
    </location>
</feature>
<proteinExistence type="predicted"/>
<sequence>MPELSFYERQHIQKILIQQGAIGNIFNQFSREISGYLRKWTETGKLNVWVRNSSVEKGIDRSLLNLQKSLLDNIQSFGVDAWQRGQVKNDDLVERYIKGMSISSVVKDGMFYRNREALKAFQNRVDNGITLSDRVWNIVDITKDQIELFLGSGLSVGRAAGEISSDVRQLLKNPEKRFRRVRDKNGKLQLSTPMKDYHPGQGVYRSSYMNALRLSATNTNMNYRKADHDRWQKMDFVLGIEVKRSANNHGPCKICDAMVGKYPKDYVFVGNHPFCICFCVPILMDHDDFADYLLDDTIPQGKAITHIPAGAKNFINNNYEAVKNSYTVKNNRKYFEDKPIPVSSGLTQASKEQVKKQRTEIKEWAKSNLVGKSSFASNLSGPIEFTMTGIKEALNQPHKDQTAKNEALRRIDKLISDGQYVKFAPDEKDNAMVVGYHYIEIDIAGGKSYAVIREMRDGRSMFYSIVEKIKGK</sequence>
<comment type="caution">
    <text evidence="2">The sequence shown here is derived from an EMBL/GenBank/DDBJ whole genome shotgun (WGS) entry which is preliminary data.</text>
</comment>